<dbReference type="OrthoDB" id="1495530at2"/>
<dbReference type="SUPFAM" id="SSF52833">
    <property type="entry name" value="Thioredoxin-like"/>
    <property type="match status" value="1"/>
</dbReference>
<reference evidence="3" key="1">
    <citation type="submission" date="2016-10" db="EMBL/GenBank/DDBJ databases">
        <authorList>
            <person name="Varghese N."/>
        </authorList>
    </citation>
    <scope>NUCLEOTIDE SEQUENCE [LARGE SCALE GENOMIC DNA]</scope>
    <source>
        <strain evidence="3">DSM 24868</strain>
    </source>
</reference>
<dbReference type="eggNOG" id="COG0526">
    <property type="taxonomic scope" value="Bacteria"/>
</dbReference>
<dbReference type="CDD" id="cd02947">
    <property type="entry name" value="TRX_family"/>
    <property type="match status" value="1"/>
</dbReference>
<dbReference type="RefSeq" id="WP_042216368.1">
    <property type="nucleotide sequence ID" value="NZ_BBLU01000017.1"/>
</dbReference>
<dbReference type="Proteomes" id="UP000183315">
    <property type="component" value="Unassembled WGS sequence"/>
</dbReference>
<organism evidence="2 3">
    <name type="scientific">Demequina mangrovi</name>
    <dbReference type="NCBI Taxonomy" id="1043493"/>
    <lineage>
        <taxon>Bacteria</taxon>
        <taxon>Bacillati</taxon>
        <taxon>Actinomycetota</taxon>
        <taxon>Actinomycetes</taxon>
        <taxon>Micrococcales</taxon>
        <taxon>Demequinaceae</taxon>
        <taxon>Demequina</taxon>
    </lineage>
</organism>
<dbReference type="InterPro" id="IPR013766">
    <property type="entry name" value="Thioredoxin_domain"/>
</dbReference>
<name>A0A1H6W773_9MICO</name>
<evidence type="ECO:0000313" key="3">
    <source>
        <dbReference type="Proteomes" id="UP000183315"/>
    </source>
</evidence>
<dbReference type="AlphaFoldDB" id="A0A1H6W773"/>
<dbReference type="Gene3D" id="3.40.30.10">
    <property type="entry name" value="Glutaredoxin"/>
    <property type="match status" value="1"/>
</dbReference>
<accession>A0A1H6W773</accession>
<protein>
    <submittedName>
        <fullName evidence="2">Thiol-disulfide isomerase or thioredoxin</fullName>
    </submittedName>
</protein>
<sequence length="144" mass="15451">MLTRVLIVAAILAVATVAALWWKRRQGMVREVERAGALSSTTLGAQRGYHATFVQFSTPMCAKCPPTAALLGRIAAEDPRVAHIEIDAAERLDLARELEIMRTPTILVLDGDGVVVSRISGAPSEQQAREALAGVPRTGTDYSI</sequence>
<keyword evidence="3" id="KW-1185">Reference proteome</keyword>
<dbReference type="Pfam" id="PF00085">
    <property type="entry name" value="Thioredoxin"/>
    <property type="match status" value="1"/>
</dbReference>
<evidence type="ECO:0000313" key="2">
    <source>
        <dbReference type="EMBL" id="SEJ09907.1"/>
    </source>
</evidence>
<dbReference type="STRING" id="1043493.SAMN05421637_0768"/>
<evidence type="ECO:0000259" key="1">
    <source>
        <dbReference type="Pfam" id="PF00085"/>
    </source>
</evidence>
<keyword evidence="2" id="KW-0413">Isomerase</keyword>
<dbReference type="EMBL" id="FNZI01000002">
    <property type="protein sequence ID" value="SEJ09907.1"/>
    <property type="molecule type" value="Genomic_DNA"/>
</dbReference>
<dbReference type="InterPro" id="IPR036249">
    <property type="entry name" value="Thioredoxin-like_sf"/>
</dbReference>
<gene>
    <name evidence="2" type="ORF">SAMN05421637_0768</name>
</gene>
<dbReference type="GO" id="GO:0016853">
    <property type="term" value="F:isomerase activity"/>
    <property type="evidence" value="ECO:0007669"/>
    <property type="project" value="UniProtKB-KW"/>
</dbReference>
<feature type="domain" description="Thioredoxin" evidence="1">
    <location>
        <begin position="52"/>
        <end position="127"/>
    </location>
</feature>
<proteinExistence type="predicted"/>